<protein>
    <submittedName>
        <fullName evidence="2">Carboxymuconolactone decarboxylase family protein</fullName>
    </submittedName>
</protein>
<accession>A0ABS8WG25</accession>
<evidence type="ECO:0000259" key="1">
    <source>
        <dbReference type="Pfam" id="PF02627"/>
    </source>
</evidence>
<sequence>MLTENQQNKYEEFYESTHENEFLDSKTEVLVGLAASIAMNCKPCTSYYLHQAKKVNIVKGEISEVIAKVMAVSAGQKRLQTSAVLKEHKIDLDSFT</sequence>
<dbReference type="Gene3D" id="1.20.1290.10">
    <property type="entry name" value="AhpD-like"/>
    <property type="match status" value="1"/>
</dbReference>
<dbReference type="InterPro" id="IPR029032">
    <property type="entry name" value="AhpD-like"/>
</dbReference>
<dbReference type="InterPro" id="IPR003779">
    <property type="entry name" value="CMD-like"/>
</dbReference>
<dbReference type="Proteomes" id="UP001201273">
    <property type="component" value="Unassembled WGS sequence"/>
</dbReference>
<organism evidence="2 3">
    <name type="scientific">Motilimonas cestriensis</name>
    <dbReference type="NCBI Taxonomy" id="2742685"/>
    <lineage>
        <taxon>Bacteria</taxon>
        <taxon>Pseudomonadati</taxon>
        <taxon>Pseudomonadota</taxon>
        <taxon>Gammaproteobacteria</taxon>
        <taxon>Alteromonadales</taxon>
        <taxon>Alteromonadales genera incertae sedis</taxon>
        <taxon>Motilimonas</taxon>
    </lineage>
</organism>
<proteinExistence type="predicted"/>
<gene>
    <name evidence="2" type="ORF">K6Y31_21765</name>
</gene>
<dbReference type="SUPFAM" id="SSF69118">
    <property type="entry name" value="AhpD-like"/>
    <property type="match status" value="1"/>
</dbReference>
<dbReference type="RefSeq" id="WP_232804074.1">
    <property type="nucleotide sequence ID" value="NZ_JAIMJA010000050.1"/>
</dbReference>
<feature type="domain" description="Carboxymuconolactone decarboxylase-like" evidence="1">
    <location>
        <begin position="9"/>
        <end position="87"/>
    </location>
</feature>
<comment type="caution">
    <text evidence="2">The sequence shown here is derived from an EMBL/GenBank/DDBJ whole genome shotgun (WGS) entry which is preliminary data.</text>
</comment>
<dbReference type="EMBL" id="JAIMJA010000050">
    <property type="protein sequence ID" value="MCE2597400.1"/>
    <property type="molecule type" value="Genomic_DNA"/>
</dbReference>
<evidence type="ECO:0000313" key="2">
    <source>
        <dbReference type="EMBL" id="MCE2597400.1"/>
    </source>
</evidence>
<reference evidence="2 3" key="1">
    <citation type="journal article" date="2022" name="Environ. Microbiol. Rep.">
        <title>Eco-phylogenetic analyses reveal divergent evolution of vitamin B12 metabolism in the marine bacterial family 'Psychromonadaceae'.</title>
        <authorList>
            <person name="Jin X."/>
            <person name="Yang Y."/>
            <person name="Cao H."/>
            <person name="Gao B."/>
            <person name="Zhao Z."/>
        </authorList>
    </citation>
    <scope>NUCLEOTIDE SEQUENCE [LARGE SCALE GENOMIC DNA]</scope>
    <source>
        <strain evidence="2 3">MKS20</strain>
    </source>
</reference>
<keyword evidence="3" id="KW-1185">Reference proteome</keyword>
<name>A0ABS8WG25_9GAMM</name>
<evidence type="ECO:0000313" key="3">
    <source>
        <dbReference type="Proteomes" id="UP001201273"/>
    </source>
</evidence>
<dbReference type="Pfam" id="PF02627">
    <property type="entry name" value="CMD"/>
    <property type="match status" value="1"/>
</dbReference>